<dbReference type="PANTHER" id="PTHR30193:SF41">
    <property type="entry name" value="DIACETYLCHITOBIOSE UPTAKE SYSTEM PERMEASE PROTEIN NGCF"/>
    <property type="match status" value="1"/>
</dbReference>
<evidence type="ECO:0000313" key="10">
    <source>
        <dbReference type="Proteomes" id="UP001254165"/>
    </source>
</evidence>
<feature type="transmembrane region" description="Helical" evidence="7">
    <location>
        <begin position="179"/>
        <end position="201"/>
    </location>
</feature>
<feature type="transmembrane region" description="Helical" evidence="7">
    <location>
        <begin position="464"/>
        <end position="489"/>
    </location>
</feature>
<dbReference type="InterPro" id="IPR035906">
    <property type="entry name" value="MetI-like_sf"/>
</dbReference>
<feature type="transmembrane region" description="Helical" evidence="7">
    <location>
        <begin position="360"/>
        <end position="386"/>
    </location>
</feature>
<dbReference type="SUPFAM" id="SSF160964">
    <property type="entry name" value="MalF N-terminal region-like"/>
    <property type="match status" value="1"/>
</dbReference>
<keyword evidence="4 7" id="KW-0812">Transmembrane</keyword>
<keyword evidence="10" id="KW-1185">Reference proteome</keyword>
<feature type="domain" description="ABC transmembrane type-1" evidence="8">
    <location>
        <begin position="250"/>
        <end position="488"/>
    </location>
</feature>
<dbReference type="SUPFAM" id="SSF161098">
    <property type="entry name" value="MetI-like"/>
    <property type="match status" value="1"/>
</dbReference>
<protein>
    <submittedName>
        <fullName evidence="9">Sugar ABC transporter permease</fullName>
    </submittedName>
</protein>
<dbReference type="InterPro" id="IPR051393">
    <property type="entry name" value="ABC_transporter_permease"/>
</dbReference>
<sequence length="500" mass="55379">MEEKNGLRRFLPTFLWLAAGVAVIWGLVRLIAPYSAGITLTQKIIVARLTEVSGFLIALLIGLAAIEVFVYQIFFRGPRDIVTAVFVRALQGIFGLTLLLAVVAFFDLTDLIRLGDSTLANLIRSPINLPANLQKALINASIASKSSAGLWSMLIIVGGVAILLGAVQALTRPRPTKLGLAYLLVTPAFIGIFFLILYPFAFEVKLAFSNASLGTQATKNASYGLIYGWQNLVTLFTGNVAKEAKFFEVLGRTVLWTVINVTFHVTGGMILALMLNRPMKLRGLYRTLLVFPWAIPTTIAAMAFRNEFDSRYGFFNIILRNLQSWFANVASQTGSWSVIGDAFNWLAQNIGPVSWKQDPFWAFVSVLIVNIWLGIPFMMVIILGGLQSISHEYYEAAEIDGASPWQSFWNITIPLLRPVLTPAIILGVVWTFNKFDVIYLVTQGGPQEKTDILVSSMYKAAFQFYRYGFTAMFALVIFLILFVFTLVFLKVSGGLKSATE</sequence>
<evidence type="ECO:0000256" key="7">
    <source>
        <dbReference type="RuleBase" id="RU363032"/>
    </source>
</evidence>
<dbReference type="InterPro" id="IPR000515">
    <property type="entry name" value="MetI-like"/>
</dbReference>
<evidence type="ECO:0000256" key="5">
    <source>
        <dbReference type="ARBA" id="ARBA00022989"/>
    </source>
</evidence>
<dbReference type="Gene3D" id="1.10.3720.10">
    <property type="entry name" value="MetI-like"/>
    <property type="match status" value="1"/>
</dbReference>
<evidence type="ECO:0000256" key="6">
    <source>
        <dbReference type="ARBA" id="ARBA00023136"/>
    </source>
</evidence>
<feature type="transmembrane region" description="Helical" evidence="7">
    <location>
        <begin position="86"/>
        <end position="106"/>
    </location>
</feature>
<evidence type="ECO:0000256" key="4">
    <source>
        <dbReference type="ARBA" id="ARBA00022692"/>
    </source>
</evidence>
<feature type="transmembrane region" description="Helical" evidence="7">
    <location>
        <begin position="407"/>
        <end position="432"/>
    </location>
</feature>
<keyword evidence="6 7" id="KW-0472">Membrane</keyword>
<feature type="transmembrane region" description="Helical" evidence="7">
    <location>
        <begin position="52"/>
        <end position="74"/>
    </location>
</feature>
<name>A0ABU3NKV4_9CHLR</name>
<reference evidence="9 10" key="1">
    <citation type="submission" date="2023-07" db="EMBL/GenBank/DDBJ databases">
        <title>Novel species of Thermanaerothrix with wide hydrolytic capabilities.</title>
        <authorList>
            <person name="Zayulina K.S."/>
            <person name="Podosokorskaya O.A."/>
            <person name="Elcheninov A.G."/>
        </authorList>
    </citation>
    <scope>NUCLEOTIDE SEQUENCE [LARGE SCALE GENOMIC DNA]</scope>
    <source>
        <strain evidence="9 10">4228-RoL</strain>
    </source>
</reference>
<dbReference type="Pfam" id="PF00528">
    <property type="entry name" value="BPD_transp_1"/>
    <property type="match status" value="1"/>
</dbReference>
<comment type="caution">
    <text evidence="9">The sequence shown here is derived from an EMBL/GenBank/DDBJ whole genome shotgun (WGS) entry which is preliminary data.</text>
</comment>
<organism evidence="9 10">
    <name type="scientific">Thermanaerothrix solaris</name>
    <dbReference type="NCBI Taxonomy" id="3058434"/>
    <lineage>
        <taxon>Bacteria</taxon>
        <taxon>Bacillati</taxon>
        <taxon>Chloroflexota</taxon>
        <taxon>Anaerolineae</taxon>
        <taxon>Anaerolineales</taxon>
        <taxon>Anaerolineaceae</taxon>
        <taxon>Thermanaerothrix</taxon>
    </lineage>
</organism>
<comment type="subcellular location">
    <subcellularLocation>
        <location evidence="1 7">Cell membrane</location>
        <topology evidence="1 7">Multi-pass membrane protein</topology>
    </subcellularLocation>
</comment>
<proteinExistence type="inferred from homology"/>
<dbReference type="PROSITE" id="PS50928">
    <property type="entry name" value="ABC_TM1"/>
    <property type="match status" value="1"/>
</dbReference>
<evidence type="ECO:0000256" key="1">
    <source>
        <dbReference type="ARBA" id="ARBA00004651"/>
    </source>
</evidence>
<dbReference type="CDD" id="cd06261">
    <property type="entry name" value="TM_PBP2"/>
    <property type="match status" value="1"/>
</dbReference>
<comment type="similarity">
    <text evidence="7">Belongs to the binding-protein-dependent transport system permease family.</text>
</comment>
<feature type="transmembrane region" description="Helical" evidence="7">
    <location>
        <begin position="287"/>
        <end position="304"/>
    </location>
</feature>
<evidence type="ECO:0000256" key="3">
    <source>
        <dbReference type="ARBA" id="ARBA00022475"/>
    </source>
</evidence>
<dbReference type="RefSeq" id="WP_315624097.1">
    <property type="nucleotide sequence ID" value="NZ_JAUHMF010000001.1"/>
</dbReference>
<feature type="transmembrane region" description="Helical" evidence="7">
    <location>
        <begin position="148"/>
        <end position="167"/>
    </location>
</feature>
<keyword evidence="3" id="KW-1003">Cell membrane</keyword>
<feature type="transmembrane region" description="Helical" evidence="7">
    <location>
        <begin position="254"/>
        <end position="275"/>
    </location>
</feature>
<dbReference type="Proteomes" id="UP001254165">
    <property type="component" value="Unassembled WGS sequence"/>
</dbReference>
<accession>A0ABU3NKV4</accession>
<gene>
    <name evidence="9" type="ORF">QYE77_04130</name>
</gene>
<evidence type="ECO:0000259" key="8">
    <source>
        <dbReference type="PROSITE" id="PS50928"/>
    </source>
</evidence>
<dbReference type="EMBL" id="JAUHMF010000001">
    <property type="protein sequence ID" value="MDT8897444.1"/>
    <property type="molecule type" value="Genomic_DNA"/>
</dbReference>
<evidence type="ECO:0000313" key="9">
    <source>
        <dbReference type="EMBL" id="MDT8897444.1"/>
    </source>
</evidence>
<keyword evidence="2 7" id="KW-0813">Transport</keyword>
<evidence type="ECO:0000256" key="2">
    <source>
        <dbReference type="ARBA" id="ARBA00022448"/>
    </source>
</evidence>
<dbReference type="PANTHER" id="PTHR30193">
    <property type="entry name" value="ABC TRANSPORTER PERMEASE PROTEIN"/>
    <property type="match status" value="1"/>
</dbReference>
<feature type="transmembrane region" description="Helical" evidence="7">
    <location>
        <begin position="12"/>
        <end position="32"/>
    </location>
</feature>
<keyword evidence="5 7" id="KW-1133">Transmembrane helix</keyword>